<dbReference type="PANTHER" id="PTHR33734:SF22">
    <property type="entry name" value="MEMBRANE-BOUND LYTIC MUREIN TRANSGLYCOSYLASE D"/>
    <property type="match status" value="1"/>
</dbReference>
<feature type="compositionally biased region" description="Polar residues" evidence="1">
    <location>
        <begin position="459"/>
        <end position="468"/>
    </location>
</feature>
<dbReference type="InterPro" id="IPR018392">
    <property type="entry name" value="LysM"/>
</dbReference>
<proteinExistence type="predicted"/>
<feature type="compositionally biased region" description="Pro residues" evidence="1">
    <location>
        <begin position="506"/>
        <end position="517"/>
    </location>
</feature>
<dbReference type="AlphaFoldDB" id="A0A0P4WQV6"/>
<dbReference type="EMBL" id="GDRN01070031">
    <property type="protein sequence ID" value="JAI63949.1"/>
    <property type="molecule type" value="Transcribed_RNA"/>
</dbReference>
<dbReference type="SUPFAM" id="SSF54106">
    <property type="entry name" value="LysM domain"/>
    <property type="match status" value="1"/>
</dbReference>
<protein>
    <recommendedName>
        <fullName evidence="2">LysM domain-containing protein</fullName>
    </recommendedName>
</protein>
<evidence type="ECO:0000259" key="2">
    <source>
        <dbReference type="PROSITE" id="PS51782"/>
    </source>
</evidence>
<dbReference type="SMART" id="SM00257">
    <property type="entry name" value="LysM"/>
    <property type="match status" value="1"/>
</dbReference>
<organism evidence="3">
    <name type="scientific">Scylla olivacea</name>
    <name type="common">Orange mud crab</name>
    <name type="synonym">Cancer olivacea</name>
    <dbReference type="NCBI Taxonomy" id="85551"/>
    <lineage>
        <taxon>Eukaryota</taxon>
        <taxon>Metazoa</taxon>
        <taxon>Ecdysozoa</taxon>
        <taxon>Arthropoda</taxon>
        <taxon>Crustacea</taxon>
        <taxon>Multicrustacea</taxon>
        <taxon>Malacostraca</taxon>
        <taxon>Eumalacostraca</taxon>
        <taxon>Eucarida</taxon>
        <taxon>Decapoda</taxon>
        <taxon>Pleocyemata</taxon>
        <taxon>Brachyura</taxon>
        <taxon>Eubrachyura</taxon>
        <taxon>Portunoidea</taxon>
        <taxon>Portunidae</taxon>
        <taxon>Portuninae</taxon>
        <taxon>Scylla</taxon>
    </lineage>
</organism>
<reference evidence="3" key="1">
    <citation type="submission" date="2015-09" db="EMBL/GenBank/DDBJ databases">
        <title>Scylla olivacea transcriptome.</title>
        <authorList>
            <person name="Ikhwanuddin M."/>
        </authorList>
    </citation>
    <scope>NUCLEOTIDE SEQUENCE</scope>
</reference>
<feature type="region of interest" description="Disordered" evidence="1">
    <location>
        <begin position="420"/>
        <end position="475"/>
    </location>
</feature>
<feature type="region of interest" description="Disordered" evidence="1">
    <location>
        <begin position="363"/>
        <end position="389"/>
    </location>
</feature>
<dbReference type="InterPro" id="IPR036779">
    <property type="entry name" value="LysM_dom_sf"/>
</dbReference>
<accession>A0A0P4WQV6</accession>
<dbReference type="Gene3D" id="3.10.350.10">
    <property type="entry name" value="LysM domain"/>
    <property type="match status" value="1"/>
</dbReference>
<dbReference type="CDD" id="cd00118">
    <property type="entry name" value="LysM"/>
    <property type="match status" value="1"/>
</dbReference>
<name>A0A0P4WQV6_SCYOL</name>
<evidence type="ECO:0000313" key="3">
    <source>
        <dbReference type="EMBL" id="JAI63949.1"/>
    </source>
</evidence>
<feature type="domain" description="LysM" evidence="2">
    <location>
        <begin position="98"/>
        <end position="141"/>
    </location>
</feature>
<dbReference type="PROSITE" id="PS51782">
    <property type="entry name" value="LYSM"/>
    <property type="match status" value="1"/>
</dbReference>
<evidence type="ECO:0000256" key="1">
    <source>
        <dbReference type="SAM" id="MobiDB-lite"/>
    </source>
</evidence>
<dbReference type="PANTHER" id="PTHR33734">
    <property type="entry name" value="LYSM DOMAIN-CONTAINING GPI-ANCHORED PROTEIN 2"/>
    <property type="match status" value="1"/>
</dbReference>
<feature type="compositionally biased region" description="Low complexity" evidence="1">
    <location>
        <begin position="518"/>
        <end position="528"/>
    </location>
</feature>
<feature type="region of interest" description="Disordered" evidence="1">
    <location>
        <begin position="1"/>
        <end position="87"/>
    </location>
</feature>
<feature type="region of interest" description="Disordered" evidence="1">
    <location>
        <begin position="490"/>
        <end position="528"/>
    </location>
</feature>
<feature type="compositionally biased region" description="Basic and acidic residues" evidence="1">
    <location>
        <begin position="47"/>
        <end position="66"/>
    </location>
</feature>
<feature type="region of interest" description="Disordered" evidence="1">
    <location>
        <begin position="145"/>
        <end position="204"/>
    </location>
</feature>
<feature type="compositionally biased region" description="Low complexity" evidence="1">
    <location>
        <begin position="378"/>
        <end position="389"/>
    </location>
</feature>
<dbReference type="Pfam" id="PF01476">
    <property type="entry name" value="LysM"/>
    <property type="match status" value="1"/>
</dbReference>
<sequence>MAGESPSGCRRQRSLKDRLREGIPFAFSSQGKSRSVDHSIHSPFDLDVLRKKIGERTASEPSRDTRSPSPEPVEGSKENIAPPEKKMVAKTQPPVPTMTYTVTASDTLTSIAARFDTTPSELTKLNKLLTRFVYPGQVIAVPDKATVTLDNKPGSQDPPDDTGGGHDPLTHIRPPSPNQRVDLRSPASPHTCPRTPANSMETEKSLDKECLEKFLKISVRHITDGQGVVAGVLLVTPNAVMFDPNVSDPLVIEHGPESYGVIAPMEFVVNAALYYDIAHMRVKDTNLPKPEIPKPEIYWGPAGQVERMGSQESPGKDASLSKDTTFPELAASQDDNDSSCSCGGDTRETSAFPKAFEQELLSPIGSDTSPASGEGQLPSGQPSPAQQQPVVGDLTPIAEATQASGPILAQTVCDNKAAQDLAQSDTPAPIISDDPLTNEKKRTTSVTFDLSGEGEEASPDTTSENNLQETRKQKVLKRLSYPLSWMESFSTEKENMPHPAGVQPSSAPPVGPHPPAEGPEGAKPGVFSNVFSMSNVSNMLSR</sequence>